<accession>A0AAD1XK18</accession>
<comment type="caution">
    <text evidence="2">The sequence shown here is derived from an EMBL/GenBank/DDBJ whole genome shotgun (WGS) entry which is preliminary data.</text>
</comment>
<protein>
    <submittedName>
        <fullName evidence="2">Uncharacterized protein</fullName>
    </submittedName>
</protein>
<dbReference type="EMBL" id="CAMPGE010015618">
    <property type="protein sequence ID" value="CAI2374231.1"/>
    <property type="molecule type" value="Genomic_DNA"/>
</dbReference>
<dbReference type="AlphaFoldDB" id="A0AAD1XK18"/>
<keyword evidence="3" id="KW-1185">Reference proteome</keyword>
<evidence type="ECO:0000256" key="1">
    <source>
        <dbReference type="SAM" id="SignalP"/>
    </source>
</evidence>
<gene>
    <name evidence="2" type="ORF">ECRASSUSDP1_LOCUS15583</name>
</gene>
<reference evidence="2" key="1">
    <citation type="submission" date="2023-07" db="EMBL/GenBank/DDBJ databases">
        <authorList>
            <consortium name="AG Swart"/>
            <person name="Singh M."/>
            <person name="Singh A."/>
            <person name="Seah K."/>
            <person name="Emmerich C."/>
        </authorList>
    </citation>
    <scope>NUCLEOTIDE SEQUENCE</scope>
    <source>
        <strain evidence="2">DP1</strain>
    </source>
</reference>
<feature type="signal peptide" evidence="1">
    <location>
        <begin position="1"/>
        <end position="22"/>
    </location>
</feature>
<dbReference type="Proteomes" id="UP001295684">
    <property type="component" value="Unassembled WGS sequence"/>
</dbReference>
<proteinExistence type="predicted"/>
<evidence type="ECO:0000313" key="2">
    <source>
        <dbReference type="EMBL" id="CAI2374231.1"/>
    </source>
</evidence>
<sequence>MISLVRLRLLFVSVFWVSQVEAFLCPSLLSGFSAPSVPVSVQDIRTLVKIALPNFFFLLYND</sequence>
<keyword evidence="1" id="KW-0732">Signal</keyword>
<feature type="chain" id="PRO_5042129040" evidence="1">
    <location>
        <begin position="23"/>
        <end position="62"/>
    </location>
</feature>
<evidence type="ECO:0000313" key="3">
    <source>
        <dbReference type="Proteomes" id="UP001295684"/>
    </source>
</evidence>
<name>A0AAD1XK18_EUPCR</name>
<organism evidence="2 3">
    <name type="scientific">Euplotes crassus</name>
    <dbReference type="NCBI Taxonomy" id="5936"/>
    <lineage>
        <taxon>Eukaryota</taxon>
        <taxon>Sar</taxon>
        <taxon>Alveolata</taxon>
        <taxon>Ciliophora</taxon>
        <taxon>Intramacronucleata</taxon>
        <taxon>Spirotrichea</taxon>
        <taxon>Hypotrichia</taxon>
        <taxon>Euplotida</taxon>
        <taxon>Euplotidae</taxon>
        <taxon>Moneuplotes</taxon>
    </lineage>
</organism>